<comment type="similarity">
    <text evidence="1 4">Belongs to the glycosyl hydrolase 28 family.</text>
</comment>
<protein>
    <submittedName>
        <fullName evidence="7">Glycoside hydrolase family 28</fullName>
    </submittedName>
</protein>
<dbReference type="InterPro" id="IPR000743">
    <property type="entry name" value="Glyco_hydro_28"/>
</dbReference>
<evidence type="ECO:0000256" key="5">
    <source>
        <dbReference type="SAM" id="SignalP"/>
    </source>
</evidence>
<gene>
    <name evidence="7" type="ORF">metaSSY_00190</name>
</gene>
<keyword evidence="3 4" id="KW-0326">Glycosidase</keyword>
<dbReference type="Gene3D" id="2.160.20.10">
    <property type="entry name" value="Single-stranded right-handed beta-helix, Pectin lyase-like"/>
    <property type="match status" value="1"/>
</dbReference>
<dbReference type="SMART" id="SM00710">
    <property type="entry name" value="PbH1"/>
    <property type="match status" value="4"/>
</dbReference>
<dbReference type="Pfam" id="PF00295">
    <property type="entry name" value="Glyco_hydro_28"/>
    <property type="match status" value="1"/>
</dbReference>
<evidence type="ECO:0000256" key="1">
    <source>
        <dbReference type="ARBA" id="ARBA00008834"/>
    </source>
</evidence>
<dbReference type="PANTHER" id="PTHR31339:SF9">
    <property type="entry name" value="PLASMIN AND FIBRONECTIN-BINDING PROTEIN A"/>
    <property type="match status" value="1"/>
</dbReference>
<dbReference type="EMBL" id="KC595276">
    <property type="protein sequence ID" value="AGK84773.1"/>
    <property type="molecule type" value="Genomic_DNA"/>
</dbReference>
<dbReference type="PANTHER" id="PTHR31339">
    <property type="entry name" value="PECTIN LYASE-RELATED"/>
    <property type="match status" value="1"/>
</dbReference>
<dbReference type="InterPro" id="IPR024535">
    <property type="entry name" value="RHGA/B-epi-like_pectate_lyase"/>
</dbReference>
<organism evidence="7">
    <name type="scientific">uncultured bacterium BAC10G6</name>
    <dbReference type="NCBI Taxonomy" id="1329522"/>
    <lineage>
        <taxon>Bacteria</taxon>
        <taxon>environmental samples</taxon>
    </lineage>
</organism>
<dbReference type="InterPro" id="IPR051801">
    <property type="entry name" value="GH28_Enzymes"/>
</dbReference>
<sequence length="477" mass="52021">MNLINLKTIIGSIALLAALTAQANLPNDLPPSNADNADTVEQHRVGLRDSILANIHGAKISEHEFDILNFGAKGDGVKDCLPAFRKAIAKAEKAGGGRITVPAGTYCLRGPLTLVSNLCIDLAEGAVLRFDPSPELYPIVNTSWEGTYLYNYSPMIYGYGLHDVAITGKGLIDGNAMTTFATWRKDQKPAQARSRDMNHNNIPVSERRFGQGDWLRPHLIQLYRCTGVTLEGVKIINSPFWCIHLLQCEDAVCRSLRYDAKLVNNDGIDPESSRNLLIEDIYFDNGDDNIAIKSGRDNDGWTTGIPCENIVIRNCHFKGLHAVVIGSEMSGGVRNVIIEDCDYAGYCKRGLYVKTNPDRGGFVNGIYINNCKFGEVEDLFYVTSQYAGEGLTSTNYSDISDIHINGLSCTKASAAALVLQGTRQRPIRNVSLNNISVGEARTGISFSNTSDVRIGECHIGPSAGVPTQVSAKDKIFE</sequence>
<accession>R4JBJ1</accession>
<dbReference type="GO" id="GO:0004650">
    <property type="term" value="F:polygalacturonase activity"/>
    <property type="evidence" value="ECO:0007669"/>
    <property type="project" value="InterPro"/>
</dbReference>
<dbReference type="SUPFAM" id="SSF51126">
    <property type="entry name" value="Pectin lyase-like"/>
    <property type="match status" value="1"/>
</dbReference>
<evidence type="ECO:0000256" key="2">
    <source>
        <dbReference type="ARBA" id="ARBA00022801"/>
    </source>
</evidence>
<keyword evidence="2 4" id="KW-0378">Hydrolase</keyword>
<reference evidence="7" key="1">
    <citation type="journal article" date="2013" name="Appl. Environ. Microbiol.">
        <title>Functional screening of a metagenomic library reveals operons responsible for enhanced intestinal colonization by gut commensal microbes.</title>
        <authorList>
            <person name="Yoon M.Y."/>
            <person name="Lee K.M."/>
            <person name="Yoon Y."/>
            <person name="Go J."/>
            <person name="Park Y."/>
            <person name="Cho Y.J."/>
            <person name="Tannock G.W."/>
            <person name="Yoon S.S."/>
        </authorList>
    </citation>
    <scope>NUCLEOTIDE SEQUENCE</scope>
</reference>
<proteinExistence type="inferred from homology"/>
<evidence type="ECO:0000313" key="7">
    <source>
        <dbReference type="EMBL" id="AGK84773.1"/>
    </source>
</evidence>
<evidence type="ECO:0000256" key="3">
    <source>
        <dbReference type="ARBA" id="ARBA00023295"/>
    </source>
</evidence>
<dbReference type="GO" id="GO:0005975">
    <property type="term" value="P:carbohydrate metabolic process"/>
    <property type="evidence" value="ECO:0007669"/>
    <property type="project" value="InterPro"/>
</dbReference>
<dbReference type="InterPro" id="IPR012334">
    <property type="entry name" value="Pectin_lyas_fold"/>
</dbReference>
<dbReference type="InterPro" id="IPR006626">
    <property type="entry name" value="PbH1"/>
</dbReference>
<evidence type="ECO:0000256" key="4">
    <source>
        <dbReference type="RuleBase" id="RU361169"/>
    </source>
</evidence>
<feature type="chain" id="PRO_5004367372" evidence="5">
    <location>
        <begin position="24"/>
        <end position="477"/>
    </location>
</feature>
<feature type="domain" description="Rhamnogalacturonase A/B/Epimerase-like pectate lyase" evidence="6">
    <location>
        <begin position="67"/>
        <end position="117"/>
    </location>
</feature>
<keyword evidence="5" id="KW-0732">Signal</keyword>
<name>R4JBJ1_9BACT</name>
<evidence type="ECO:0000259" key="6">
    <source>
        <dbReference type="Pfam" id="PF12708"/>
    </source>
</evidence>
<dbReference type="Pfam" id="PF12708">
    <property type="entry name" value="Pect-lyase_RHGA_epim"/>
    <property type="match status" value="1"/>
</dbReference>
<dbReference type="AlphaFoldDB" id="R4JBJ1"/>
<feature type="signal peptide" evidence="5">
    <location>
        <begin position="1"/>
        <end position="23"/>
    </location>
</feature>
<dbReference type="InterPro" id="IPR011050">
    <property type="entry name" value="Pectin_lyase_fold/virulence"/>
</dbReference>